<dbReference type="STRING" id="91928.A0A0D1ZF44"/>
<dbReference type="VEuPathDB" id="FungiDB:PV08_10888"/>
<dbReference type="GeneID" id="27337971"/>
<sequence>MAATDPPSSTPSLANTQPSTPRSSSGASAAEKGHSLLPSDTMWNRWVNFYRMARGTMSETGAEEYWKDADQRYSKIDCARCDTWRNELFRTSPVITFMNDNIRKLGGDLGPDNIRCRTCSEKMLAGFDHQYGIKICANRIESKSMMEDVLAHEMVHAYDHLRFKADQVGNLRHAACTEIRASNLSGECRWANEFFGNKIMSFTNHQQDCVRRRAINSVKARPGCKDEAHAEKVVNEVWDSCFRDTRPFDEVYR</sequence>
<name>A0A0D1ZF44_9EURO</name>
<keyword evidence="9" id="KW-0999">Mitochondrion inner membrane</keyword>
<keyword evidence="9" id="KW-0496">Mitochondrion</keyword>
<dbReference type="Proteomes" id="UP000053328">
    <property type="component" value="Unassembled WGS sequence"/>
</dbReference>
<dbReference type="GO" id="GO:0005743">
    <property type="term" value="C:mitochondrial inner membrane"/>
    <property type="evidence" value="ECO:0007669"/>
    <property type="project" value="UniProtKB-SubCell"/>
</dbReference>
<dbReference type="PANTHER" id="PTHR21711:SF0">
    <property type="entry name" value="MITOCHONDRIAL INNER MEMBRANE PROTEASE ATP23 HOMOLOG"/>
    <property type="match status" value="1"/>
</dbReference>
<keyword evidence="9" id="KW-0472">Membrane</keyword>
<keyword evidence="5 9" id="KW-0479">Metal-binding</keyword>
<dbReference type="EMBL" id="KN847499">
    <property type="protein sequence ID" value="KIW11587.1"/>
    <property type="molecule type" value="Genomic_DNA"/>
</dbReference>
<dbReference type="PANTHER" id="PTHR21711">
    <property type="entry name" value="MITOCHONDRIAL INNER MEMBRANE PROTEASE"/>
    <property type="match status" value="1"/>
</dbReference>
<keyword evidence="6 9" id="KW-0378">Hydrolase</keyword>
<proteinExistence type="inferred from homology"/>
<evidence type="ECO:0000256" key="2">
    <source>
        <dbReference type="ARBA" id="ARBA00009915"/>
    </source>
</evidence>
<comment type="subcellular location">
    <subcellularLocation>
        <location evidence="1 9">Mitochondrion inner membrane</location>
        <topology evidence="1 9">Peripheral membrane protein</topology>
        <orientation evidence="1 9">Intermembrane side</orientation>
    </subcellularLocation>
</comment>
<evidence type="ECO:0000256" key="8">
    <source>
        <dbReference type="ARBA" id="ARBA00025322"/>
    </source>
</evidence>
<dbReference type="AlphaFoldDB" id="A0A0D1ZF44"/>
<dbReference type="RefSeq" id="XP_016231803.1">
    <property type="nucleotide sequence ID" value="XM_016385201.1"/>
</dbReference>
<dbReference type="GO" id="GO:0034982">
    <property type="term" value="P:mitochondrial protein processing"/>
    <property type="evidence" value="ECO:0007669"/>
    <property type="project" value="TreeGrafter"/>
</dbReference>
<keyword evidence="7 9" id="KW-0482">Metalloprotease</keyword>
<evidence type="ECO:0000313" key="12">
    <source>
        <dbReference type="Proteomes" id="UP000053328"/>
    </source>
</evidence>
<dbReference type="GO" id="GO:0004222">
    <property type="term" value="F:metalloendopeptidase activity"/>
    <property type="evidence" value="ECO:0007669"/>
    <property type="project" value="InterPro"/>
</dbReference>
<evidence type="ECO:0000256" key="5">
    <source>
        <dbReference type="ARBA" id="ARBA00022723"/>
    </source>
</evidence>
<evidence type="ECO:0000256" key="9">
    <source>
        <dbReference type="RuleBase" id="RU364057"/>
    </source>
</evidence>
<keyword evidence="12" id="KW-1185">Reference proteome</keyword>
<evidence type="ECO:0000256" key="6">
    <source>
        <dbReference type="ARBA" id="ARBA00022801"/>
    </source>
</evidence>
<dbReference type="OrthoDB" id="285308at2759"/>
<evidence type="ECO:0000256" key="1">
    <source>
        <dbReference type="ARBA" id="ARBA00004137"/>
    </source>
</evidence>
<protein>
    <recommendedName>
        <fullName evidence="3 9">Mitochondrial inner membrane protease ATP23</fullName>
        <ecNumber evidence="9">3.4.24.-</ecNumber>
    </recommendedName>
</protein>
<dbReference type="GO" id="GO:0033615">
    <property type="term" value="P:mitochondrial proton-transporting ATP synthase complex assembly"/>
    <property type="evidence" value="ECO:0007669"/>
    <property type="project" value="TreeGrafter"/>
</dbReference>
<accession>A0A0D1ZF44</accession>
<comment type="function">
    <text evidence="8">Has a dual role in the assembly of mitochondrial ATPase. Acts as a protease that removes N-terminal residues of mitochondrial ATPase CF(0) subunit 6 at the intermembrane space side. Also involved in the correct assembly of the membrane-embedded ATPase CF(0) particle, probably mediating association of subunit 6 with the subunit 9 ring.</text>
</comment>
<evidence type="ECO:0000256" key="10">
    <source>
        <dbReference type="SAM" id="MobiDB-lite"/>
    </source>
</evidence>
<reference evidence="11 12" key="1">
    <citation type="submission" date="2015-01" db="EMBL/GenBank/DDBJ databases">
        <title>The Genome Sequence of Exophiala spinifera CBS89968.</title>
        <authorList>
            <consortium name="The Broad Institute Genomics Platform"/>
            <person name="Cuomo C."/>
            <person name="de Hoog S."/>
            <person name="Gorbushina A."/>
            <person name="Stielow B."/>
            <person name="Teixiera M."/>
            <person name="Abouelleil A."/>
            <person name="Chapman S.B."/>
            <person name="Priest M."/>
            <person name="Young S.K."/>
            <person name="Wortman J."/>
            <person name="Nusbaum C."/>
            <person name="Birren B."/>
        </authorList>
    </citation>
    <scope>NUCLEOTIDE SEQUENCE [LARGE SCALE GENOMIC DNA]</scope>
    <source>
        <strain evidence="11 12">CBS 89968</strain>
    </source>
</reference>
<evidence type="ECO:0000256" key="3">
    <source>
        <dbReference type="ARBA" id="ARBA00014615"/>
    </source>
</evidence>
<keyword evidence="4 9" id="KW-0645">Protease</keyword>
<evidence type="ECO:0000256" key="4">
    <source>
        <dbReference type="ARBA" id="ARBA00022670"/>
    </source>
</evidence>
<feature type="compositionally biased region" description="Polar residues" evidence="10">
    <location>
        <begin position="1"/>
        <end position="27"/>
    </location>
</feature>
<organism evidence="11 12">
    <name type="scientific">Exophiala spinifera</name>
    <dbReference type="NCBI Taxonomy" id="91928"/>
    <lineage>
        <taxon>Eukaryota</taxon>
        <taxon>Fungi</taxon>
        <taxon>Dikarya</taxon>
        <taxon>Ascomycota</taxon>
        <taxon>Pezizomycotina</taxon>
        <taxon>Eurotiomycetes</taxon>
        <taxon>Chaetothyriomycetidae</taxon>
        <taxon>Chaetothyriales</taxon>
        <taxon>Herpotrichiellaceae</taxon>
        <taxon>Exophiala</taxon>
    </lineage>
</organism>
<gene>
    <name evidence="11" type="ORF">PV08_10888</name>
</gene>
<dbReference type="Pfam" id="PF09768">
    <property type="entry name" value="Peptidase_M76"/>
    <property type="match status" value="1"/>
</dbReference>
<evidence type="ECO:0000313" key="11">
    <source>
        <dbReference type="EMBL" id="KIW11587.1"/>
    </source>
</evidence>
<dbReference type="EC" id="3.4.24.-" evidence="9"/>
<evidence type="ECO:0000256" key="7">
    <source>
        <dbReference type="ARBA" id="ARBA00023049"/>
    </source>
</evidence>
<dbReference type="InterPro" id="IPR019165">
    <property type="entry name" value="Peptidase_M76_ATP23"/>
</dbReference>
<comment type="similarity">
    <text evidence="2 9">Belongs to the peptidase M76 family.</text>
</comment>
<feature type="region of interest" description="Disordered" evidence="10">
    <location>
        <begin position="1"/>
        <end position="34"/>
    </location>
</feature>
<dbReference type="GO" id="GO:0046872">
    <property type="term" value="F:metal ion binding"/>
    <property type="evidence" value="ECO:0007669"/>
    <property type="project" value="UniProtKB-KW"/>
</dbReference>
<dbReference type="HOGENOM" id="CLU_079125_0_0_1"/>